<protein>
    <submittedName>
        <fullName evidence="1">Uncharacterized protein</fullName>
    </submittedName>
</protein>
<dbReference type="RefSeq" id="WP_024487992.1">
    <property type="nucleotide sequence ID" value="NZ_JANFQL010000015.1"/>
</dbReference>
<name>A0A2A5J167_RHOSG</name>
<gene>
    <name evidence="1" type="ORF">CHR55_30280</name>
</gene>
<accession>A0A2A5J167</accession>
<sequence length="92" mass="10624">MDITEFVSARLDEQQEQAENVRSSLAANPPSGVASYAQGFVDYHDKFRSYVSEALTRAPEDRLSDLPLLYAATWFSHHPDYDASWDWRLQER</sequence>
<evidence type="ECO:0000313" key="1">
    <source>
        <dbReference type="EMBL" id="PCK23338.1"/>
    </source>
</evidence>
<reference evidence="1 2" key="1">
    <citation type="submission" date="2017-07" db="EMBL/GenBank/DDBJ databases">
        <title>Draft sequence of Rhodococcus enclensis 23b-28.</title>
        <authorList>
            <person name="Besaury L."/>
            <person name="Sancelme M."/>
            <person name="Amato P."/>
            <person name="Lallement A."/>
            <person name="Delort A.-M."/>
        </authorList>
    </citation>
    <scope>NUCLEOTIDE SEQUENCE [LARGE SCALE GENOMIC DNA]</scope>
    <source>
        <strain evidence="1 2">23b-28</strain>
    </source>
</reference>
<evidence type="ECO:0000313" key="2">
    <source>
        <dbReference type="Proteomes" id="UP000230886"/>
    </source>
</evidence>
<comment type="caution">
    <text evidence="1">The sequence shown here is derived from an EMBL/GenBank/DDBJ whole genome shotgun (WGS) entry which is preliminary data.</text>
</comment>
<organism evidence="1 2">
    <name type="scientific">Rhodococcus qingshengii</name>
    <dbReference type="NCBI Taxonomy" id="334542"/>
    <lineage>
        <taxon>Bacteria</taxon>
        <taxon>Bacillati</taxon>
        <taxon>Actinomycetota</taxon>
        <taxon>Actinomycetes</taxon>
        <taxon>Mycobacteriales</taxon>
        <taxon>Nocardiaceae</taxon>
        <taxon>Rhodococcus</taxon>
        <taxon>Rhodococcus erythropolis group</taxon>
    </lineage>
</organism>
<dbReference type="AlphaFoldDB" id="A0A2A5J167"/>
<dbReference type="Proteomes" id="UP000230886">
    <property type="component" value="Unassembled WGS sequence"/>
</dbReference>
<dbReference type="EMBL" id="NOVD01000052">
    <property type="protein sequence ID" value="PCK23338.1"/>
    <property type="molecule type" value="Genomic_DNA"/>
</dbReference>
<proteinExistence type="predicted"/>